<organism evidence="1 2">
    <name type="scientific">Nocardia huaxiensis</name>
    <dbReference type="NCBI Taxonomy" id="2755382"/>
    <lineage>
        <taxon>Bacteria</taxon>
        <taxon>Bacillati</taxon>
        <taxon>Actinomycetota</taxon>
        <taxon>Actinomycetes</taxon>
        <taxon>Mycobacteriales</taxon>
        <taxon>Nocardiaceae</taxon>
        <taxon>Nocardia</taxon>
    </lineage>
</organism>
<dbReference type="EMBL" id="CP059399">
    <property type="protein sequence ID" value="QLY33930.1"/>
    <property type="molecule type" value="Genomic_DNA"/>
</dbReference>
<dbReference type="RefSeq" id="WP_181585095.1">
    <property type="nucleotide sequence ID" value="NZ_CP059399.1"/>
</dbReference>
<dbReference type="AlphaFoldDB" id="A0A7D6VNV7"/>
<dbReference type="Proteomes" id="UP000515512">
    <property type="component" value="Chromosome"/>
</dbReference>
<sequence>MHDPGHLDAAMLRDWLQSAPPPPAAEPEAAQANLIRAVLDKQASGEPLPTGVLYACVLALTAARSELDRLELDLMRAAADSGHSWAVIAEAFGYRSKQAAHARASALHHRLEYRAASPDREQ</sequence>
<keyword evidence="2" id="KW-1185">Reference proteome</keyword>
<gene>
    <name evidence="1" type="ORF">H0264_18370</name>
</gene>
<evidence type="ECO:0000313" key="2">
    <source>
        <dbReference type="Proteomes" id="UP000515512"/>
    </source>
</evidence>
<dbReference type="KEGG" id="nhu:H0264_18370"/>
<accession>A0A7D6VNV7</accession>
<name>A0A7D6VNV7_9NOCA</name>
<proteinExistence type="predicted"/>
<reference evidence="1 2" key="1">
    <citation type="submission" date="2020-07" db="EMBL/GenBank/DDBJ databases">
        <authorList>
            <person name="Zhuang K."/>
            <person name="Ran Y."/>
        </authorList>
    </citation>
    <scope>NUCLEOTIDE SEQUENCE [LARGE SCALE GENOMIC DNA]</scope>
    <source>
        <strain evidence="1 2">WCH-YHL-001</strain>
    </source>
</reference>
<evidence type="ECO:0000313" key="1">
    <source>
        <dbReference type="EMBL" id="QLY33930.1"/>
    </source>
</evidence>
<protein>
    <submittedName>
        <fullName evidence="1">Uncharacterized protein</fullName>
    </submittedName>
</protein>